<dbReference type="InterPro" id="IPR006108">
    <property type="entry name" value="3HC_DH_C"/>
</dbReference>
<dbReference type="PANTHER" id="PTHR48075">
    <property type="entry name" value="3-HYDROXYACYL-COA DEHYDROGENASE FAMILY PROTEIN"/>
    <property type="match status" value="1"/>
</dbReference>
<comment type="caution">
    <text evidence="8">The sequence shown here is derived from an EMBL/GenBank/DDBJ whole genome shotgun (WGS) entry which is preliminary data.</text>
</comment>
<dbReference type="Gene3D" id="1.10.1040.10">
    <property type="entry name" value="N-(1-d-carboxylethyl)-l-norvaline Dehydrogenase, domain 2"/>
    <property type="match status" value="1"/>
</dbReference>
<evidence type="ECO:0000256" key="1">
    <source>
        <dbReference type="ARBA" id="ARBA00005086"/>
    </source>
</evidence>
<keyword evidence="9" id="KW-1185">Reference proteome</keyword>
<dbReference type="FunFam" id="3.40.50.720:FF:000009">
    <property type="entry name" value="Fatty oxidation complex, alpha subunit"/>
    <property type="match status" value="1"/>
</dbReference>
<accession>A0A4Y3PLI2</accession>
<evidence type="ECO:0000256" key="3">
    <source>
        <dbReference type="ARBA" id="ARBA00023002"/>
    </source>
</evidence>
<dbReference type="InterPro" id="IPR022694">
    <property type="entry name" value="3-OHacyl-CoA_DH"/>
</dbReference>
<feature type="binding site" evidence="5">
    <location>
        <position position="94"/>
    </location>
    <ligand>
        <name>NAD(+)</name>
        <dbReference type="ChEBI" id="CHEBI:57540"/>
    </ligand>
</feature>
<dbReference type="InterPro" id="IPR036291">
    <property type="entry name" value="NAD(P)-bd_dom_sf"/>
</dbReference>
<sequence length="295" mass="33143">MKTFESIGIVGAGIMGSDLALDLASHGYRVILKDLHPDILEKAKQKMREDFKLVKLMKKEIPVKDIEQVLANVLFTTTYDDFSAVPFVIENITENWEAKKQVYLELKQYCPEDTIYGVNTSCISITKVGSLLPKPENVIGMHFMNPVPLKQMVEIIRGYYTSEQTIEKIKSFLKSVDKKPVLVNDSPGFVTNRVLMLMINECIWAIHDQVATPQDLDKIFRLGFSHKMGPLATADLIGLDTILHSIEVLYESFNDPKYRPCPLLVKMVDAGLLGKKSGKGFFDYTAASPLAHSAR</sequence>
<feature type="binding site" evidence="5">
    <location>
        <position position="145"/>
    </location>
    <ligand>
        <name>NAD(+)</name>
        <dbReference type="ChEBI" id="CHEBI:57540"/>
    </ligand>
</feature>
<dbReference type="InterPro" id="IPR013328">
    <property type="entry name" value="6PGD_dom2"/>
</dbReference>
<evidence type="ECO:0000313" key="8">
    <source>
        <dbReference type="EMBL" id="GEB35382.1"/>
    </source>
</evidence>
<dbReference type="Proteomes" id="UP000316882">
    <property type="component" value="Unassembled WGS sequence"/>
</dbReference>
<feature type="binding site" evidence="5">
    <location>
        <position position="34"/>
    </location>
    <ligand>
        <name>NAD(+)</name>
        <dbReference type="ChEBI" id="CHEBI:57540"/>
    </ligand>
</feature>
<evidence type="ECO:0000256" key="2">
    <source>
        <dbReference type="ARBA" id="ARBA00009463"/>
    </source>
</evidence>
<dbReference type="Pfam" id="PF00725">
    <property type="entry name" value="3HCDH"/>
    <property type="match status" value="1"/>
</dbReference>
<gene>
    <name evidence="8" type="ORF">BPA01_49620</name>
</gene>
<feature type="site" description="Important for catalytic activity" evidence="4">
    <location>
        <position position="142"/>
    </location>
</feature>
<dbReference type="GO" id="GO:0016616">
    <property type="term" value="F:oxidoreductase activity, acting on the CH-OH group of donors, NAD or NADP as acceptor"/>
    <property type="evidence" value="ECO:0007669"/>
    <property type="project" value="InterPro"/>
</dbReference>
<dbReference type="Pfam" id="PF02737">
    <property type="entry name" value="3HCDH_N"/>
    <property type="match status" value="1"/>
</dbReference>
<evidence type="ECO:0000256" key="4">
    <source>
        <dbReference type="PIRSR" id="PIRSR000105-1"/>
    </source>
</evidence>
<dbReference type="EMBL" id="BJMH01000039">
    <property type="protein sequence ID" value="GEB35382.1"/>
    <property type="molecule type" value="Genomic_DNA"/>
</dbReference>
<dbReference type="STRING" id="54914.AV540_11585"/>
<dbReference type="InterPro" id="IPR008927">
    <property type="entry name" value="6-PGluconate_DH-like_C_sf"/>
</dbReference>
<comment type="similarity">
    <text evidence="2">Belongs to the 3-hydroxyacyl-CoA dehydrogenase family.</text>
</comment>
<evidence type="ECO:0000259" key="7">
    <source>
        <dbReference type="Pfam" id="PF02737"/>
    </source>
</evidence>
<proteinExistence type="inferred from homology"/>
<evidence type="ECO:0000259" key="6">
    <source>
        <dbReference type="Pfam" id="PF00725"/>
    </source>
</evidence>
<keyword evidence="5" id="KW-0520">NAD</keyword>
<feature type="binding site" evidence="5">
    <location>
        <position position="99"/>
    </location>
    <ligand>
        <name>NAD(+)</name>
        <dbReference type="ChEBI" id="CHEBI:57540"/>
    </ligand>
</feature>
<feature type="binding site" evidence="5">
    <location>
        <begin position="11"/>
        <end position="16"/>
    </location>
    <ligand>
        <name>NAD(+)</name>
        <dbReference type="ChEBI" id="CHEBI:57540"/>
    </ligand>
</feature>
<feature type="domain" description="3-hydroxyacyl-CoA dehydrogenase NAD binding" evidence="7">
    <location>
        <begin position="7"/>
        <end position="185"/>
    </location>
</feature>
<feature type="binding site" evidence="5">
    <location>
        <position position="121"/>
    </location>
    <ligand>
        <name>NAD(+)</name>
        <dbReference type="ChEBI" id="CHEBI:57540"/>
    </ligand>
</feature>
<organism evidence="8 9">
    <name type="scientific">Brevibacillus parabrevis</name>
    <dbReference type="NCBI Taxonomy" id="54914"/>
    <lineage>
        <taxon>Bacteria</taxon>
        <taxon>Bacillati</taxon>
        <taxon>Bacillota</taxon>
        <taxon>Bacilli</taxon>
        <taxon>Bacillales</taxon>
        <taxon>Paenibacillaceae</taxon>
        <taxon>Brevibacillus</taxon>
    </lineage>
</organism>
<evidence type="ECO:0000313" key="9">
    <source>
        <dbReference type="Proteomes" id="UP000316882"/>
    </source>
</evidence>
<feature type="domain" description="3-hydroxyacyl-CoA dehydrogenase C-terminal" evidence="6">
    <location>
        <begin position="188"/>
        <end position="284"/>
    </location>
</feature>
<dbReference type="GO" id="GO:0070403">
    <property type="term" value="F:NAD+ binding"/>
    <property type="evidence" value="ECO:0007669"/>
    <property type="project" value="InterPro"/>
</dbReference>
<keyword evidence="3" id="KW-0560">Oxidoreductase</keyword>
<dbReference type="InterPro" id="IPR006176">
    <property type="entry name" value="3-OHacyl-CoA_DH_NAD-bd"/>
</dbReference>
<dbReference type="AlphaFoldDB" id="A0A4Y3PLI2"/>
<dbReference type="SUPFAM" id="SSF48179">
    <property type="entry name" value="6-phosphogluconate dehydrogenase C-terminal domain-like"/>
    <property type="match status" value="1"/>
</dbReference>
<protein>
    <submittedName>
        <fullName evidence="8">3-hydroxybutyryl-CoA dehydrogenase</fullName>
    </submittedName>
</protein>
<dbReference type="Gene3D" id="3.40.50.720">
    <property type="entry name" value="NAD(P)-binding Rossmann-like Domain"/>
    <property type="match status" value="1"/>
</dbReference>
<comment type="pathway">
    <text evidence="1">Lipid metabolism; butanoate metabolism.</text>
</comment>
<dbReference type="GO" id="GO:0006631">
    <property type="term" value="P:fatty acid metabolic process"/>
    <property type="evidence" value="ECO:0007669"/>
    <property type="project" value="InterPro"/>
</dbReference>
<feature type="binding site" evidence="5">
    <location>
        <position position="276"/>
    </location>
    <ligand>
        <name>NAD(+)</name>
        <dbReference type="ChEBI" id="CHEBI:57540"/>
    </ligand>
</feature>
<name>A0A4Y3PLI2_BREPA</name>
<dbReference type="SUPFAM" id="SSF51735">
    <property type="entry name" value="NAD(P)-binding Rossmann-fold domains"/>
    <property type="match status" value="1"/>
</dbReference>
<dbReference type="PANTHER" id="PTHR48075:SF5">
    <property type="entry name" value="3-HYDROXYBUTYRYL-COA DEHYDROGENASE"/>
    <property type="match status" value="1"/>
</dbReference>
<dbReference type="PIRSF" id="PIRSF000105">
    <property type="entry name" value="HCDH"/>
    <property type="match status" value="1"/>
</dbReference>
<reference evidence="8 9" key="1">
    <citation type="submission" date="2019-06" db="EMBL/GenBank/DDBJ databases">
        <title>Whole genome shotgun sequence of Brevibacillus parabrevis NBRC 12334.</title>
        <authorList>
            <person name="Hosoyama A."/>
            <person name="Uohara A."/>
            <person name="Ohji S."/>
            <person name="Ichikawa N."/>
        </authorList>
    </citation>
    <scope>NUCLEOTIDE SEQUENCE [LARGE SCALE GENOMIC DNA]</scope>
    <source>
        <strain evidence="8 9">NBRC 12334</strain>
    </source>
</reference>
<dbReference type="RefSeq" id="WP_122966454.1">
    <property type="nucleotide sequence ID" value="NZ_BJMH01000039.1"/>
</dbReference>
<evidence type="ECO:0000256" key="5">
    <source>
        <dbReference type="PIRSR" id="PIRSR000105-2"/>
    </source>
</evidence>